<keyword evidence="3" id="KW-1185">Reference proteome</keyword>
<feature type="compositionally biased region" description="Low complexity" evidence="1">
    <location>
        <begin position="210"/>
        <end position="221"/>
    </location>
</feature>
<dbReference type="EMBL" id="HF935644">
    <property type="protein sequence ID" value="CCX31758.1"/>
    <property type="molecule type" value="Genomic_DNA"/>
</dbReference>
<dbReference type="Proteomes" id="UP000018144">
    <property type="component" value="Unassembled WGS sequence"/>
</dbReference>
<feature type="compositionally biased region" description="Low complexity" evidence="1">
    <location>
        <begin position="15"/>
        <end position="25"/>
    </location>
</feature>
<evidence type="ECO:0000313" key="2">
    <source>
        <dbReference type="EMBL" id="CCX31758.1"/>
    </source>
</evidence>
<gene>
    <name evidence="2" type="ORF">PCON_11396</name>
</gene>
<organism evidence="2 3">
    <name type="scientific">Pyronema omphalodes (strain CBS 100304)</name>
    <name type="common">Pyronema confluens</name>
    <dbReference type="NCBI Taxonomy" id="1076935"/>
    <lineage>
        <taxon>Eukaryota</taxon>
        <taxon>Fungi</taxon>
        <taxon>Dikarya</taxon>
        <taxon>Ascomycota</taxon>
        <taxon>Pezizomycotina</taxon>
        <taxon>Pezizomycetes</taxon>
        <taxon>Pezizales</taxon>
        <taxon>Pyronemataceae</taxon>
        <taxon>Pyronema</taxon>
    </lineage>
</organism>
<feature type="region of interest" description="Disordered" evidence="1">
    <location>
        <begin position="39"/>
        <end position="68"/>
    </location>
</feature>
<feature type="compositionally biased region" description="Basic and acidic residues" evidence="1">
    <location>
        <begin position="123"/>
        <end position="147"/>
    </location>
</feature>
<feature type="region of interest" description="Disordered" evidence="1">
    <location>
        <begin position="1"/>
        <end position="27"/>
    </location>
</feature>
<sequence length="840" mass="91800">MLPYPPTPHAEAFESSSLPASPRSSGTGSKVCIMHTIVSNAPLANSPKDDDNDPASVRRGRSKVDPVALLSTYAMYELATKYLLPSCDEEDPPDLSVIPTPPPSHPSSPIPPTVPVNYSIQENGEKEGSKWKGSEETKQTEGTEQKENSGGSNCPELIPSEQINTPTERKESSVSKELKESKEPITSEYTLTPAVTAKESNEPKKANEVSASSEPQNPSSSTQLPTPPAQEDDVHAMYQAALLFLYSYNSVKSNVPSINEPEPQTEATAEDVLCAPSSGTASVESVPDATRPPTLIEPAGISPNPNPEDSIASIPIALDINSESDKPQVAQGAQLVQSEHSPSDAPDADDALNATREGLTTSIGVISPNTRISLPVIGTGNKFNGAPRPSPKRKSLLGPMLPPSPFPEPALLPGLFRHSGSSELALGMPPNAPKLKPAALPSPEHYEEFEPMQLNPPDDAALEDEWPEEVMRGDLLLEAYWARAEEEDLSGLSPTDVRDEDELESCMRTITRTYTGPITRQEYVHPDDEDDTSETSDTLCHDYDRDHDRDHYLSLDENDRLTPTTLDRIDSEKCTLSGGPHQPGDIVGGLKIDMLSSHCHTFNGRLLQCGQLSCGCVIPVSQCGPMCTKCDEIHQTTGGKEGREGTLLCKGKGKPKKGQDVWFCPCALFFDEVEEDQGNMLFCPFYIDNSEDSKKRSLELDSSSLEKERNQHLWEDHNLGKCAHKLTDHPGGTIVRSNQLRRYHEVKDHGVHFVRATTKDKKGVVTEEKMIAELQCGCIIDVPLNTSVKHPLFCVDCKERQMESASRHKAVKSPKAMFSFRKKKRPVVTLCNRVRLGDSV</sequence>
<feature type="region of interest" description="Disordered" evidence="1">
    <location>
        <begin position="254"/>
        <end position="356"/>
    </location>
</feature>
<evidence type="ECO:0000256" key="1">
    <source>
        <dbReference type="SAM" id="MobiDB-lite"/>
    </source>
</evidence>
<feature type="region of interest" description="Disordered" evidence="1">
    <location>
        <begin position="518"/>
        <end position="542"/>
    </location>
</feature>
<feature type="region of interest" description="Disordered" evidence="1">
    <location>
        <begin position="374"/>
        <end position="404"/>
    </location>
</feature>
<protein>
    <submittedName>
        <fullName evidence="2">Uncharacterized protein</fullName>
    </submittedName>
</protein>
<name>U4LIJ7_PYROM</name>
<dbReference type="OrthoDB" id="10421842at2759"/>
<proteinExistence type="predicted"/>
<accession>U4LIJ7</accession>
<dbReference type="AlphaFoldDB" id="U4LIJ7"/>
<evidence type="ECO:0000313" key="3">
    <source>
        <dbReference type="Proteomes" id="UP000018144"/>
    </source>
</evidence>
<feature type="compositionally biased region" description="Pro residues" evidence="1">
    <location>
        <begin position="99"/>
        <end position="114"/>
    </location>
</feature>
<feature type="compositionally biased region" description="Basic and acidic residues" evidence="1">
    <location>
        <begin position="167"/>
        <end position="185"/>
    </location>
</feature>
<reference evidence="2 3" key="1">
    <citation type="journal article" date="2013" name="PLoS Genet.">
        <title>The genome and development-dependent transcriptomes of Pyronema confluens: a window into fungal evolution.</title>
        <authorList>
            <person name="Traeger S."/>
            <person name="Altegoer F."/>
            <person name="Freitag M."/>
            <person name="Gabaldon T."/>
            <person name="Kempken F."/>
            <person name="Kumar A."/>
            <person name="Marcet-Houben M."/>
            <person name="Poggeler S."/>
            <person name="Stajich J.E."/>
            <person name="Nowrousian M."/>
        </authorList>
    </citation>
    <scope>NUCLEOTIDE SEQUENCE [LARGE SCALE GENOMIC DNA]</scope>
    <source>
        <strain evidence="3">CBS 100304</strain>
        <tissue evidence="2">Vegetative mycelium</tissue>
    </source>
</reference>
<feature type="region of interest" description="Disordered" evidence="1">
    <location>
        <begin position="85"/>
        <end position="233"/>
    </location>
</feature>